<dbReference type="EMBL" id="BFBY01000004">
    <property type="protein sequence ID" value="GBG04763.1"/>
    <property type="molecule type" value="Genomic_DNA"/>
</dbReference>
<evidence type="ECO:0000256" key="1">
    <source>
        <dbReference type="SAM" id="Phobius"/>
    </source>
</evidence>
<sequence length="176" mass="20467">MKNNEENQVISSQPPKAKKHFNWLIILVVIIVAGVGYVIYRNHQEATTLNGAYKVTAEDVFIAEKGDKRPDYFYFKKDGTFLYMMPETKNYYASYASGSWVSLGNNKFKLNFDWNGDNDHFSITAEKSGNLLKTFKKKDYWPTNDIYSRMNIPETQFSKEYQKARESAAKYSEDDD</sequence>
<evidence type="ECO:0000313" key="3">
    <source>
        <dbReference type="Proteomes" id="UP000257317"/>
    </source>
</evidence>
<keyword evidence="1" id="KW-1133">Transmembrane helix</keyword>
<protein>
    <submittedName>
        <fullName evidence="2">Uncharacterized protein</fullName>
    </submittedName>
</protein>
<keyword evidence="3" id="KW-1185">Reference proteome</keyword>
<feature type="transmembrane region" description="Helical" evidence="1">
    <location>
        <begin position="21"/>
        <end position="40"/>
    </location>
</feature>
<keyword evidence="1" id="KW-0812">Transmembrane</keyword>
<dbReference type="AlphaFoldDB" id="A0A2Z6TA72"/>
<dbReference type="Proteomes" id="UP000257317">
    <property type="component" value="Unassembled WGS sequence"/>
</dbReference>
<reference evidence="3" key="1">
    <citation type="submission" date="2018-03" db="EMBL/GenBank/DDBJ databases">
        <title>New taxa in the Lactobacillus gasseri group.</title>
        <authorList>
            <person name="Tanizawa Y."/>
            <person name="Tohno M."/>
            <person name="Endo A."/>
            <person name="Arita M."/>
        </authorList>
    </citation>
    <scope>NUCLEOTIDE SEQUENCE [LARGE SCALE GENOMIC DNA]</scope>
    <source>
        <strain evidence="3">DSM 24759</strain>
    </source>
</reference>
<gene>
    <name evidence="2" type="ORF">LrDSM24759_06770</name>
</gene>
<keyword evidence="1" id="KW-0472">Membrane</keyword>
<proteinExistence type="predicted"/>
<comment type="caution">
    <text evidence="2">The sequence shown here is derived from an EMBL/GenBank/DDBJ whole genome shotgun (WGS) entry which is preliminary data.</text>
</comment>
<accession>A0A2Z6TA72</accession>
<dbReference type="OrthoDB" id="2329132at2"/>
<dbReference type="RefSeq" id="WP_117118108.1">
    <property type="nucleotide sequence ID" value="NZ_BFBY01000004.1"/>
</dbReference>
<organism evidence="2 3">
    <name type="scientific">Lactobacillus rodentium</name>
    <dbReference type="NCBI Taxonomy" id="947835"/>
    <lineage>
        <taxon>Bacteria</taxon>
        <taxon>Bacillati</taxon>
        <taxon>Bacillota</taxon>
        <taxon>Bacilli</taxon>
        <taxon>Lactobacillales</taxon>
        <taxon>Lactobacillaceae</taxon>
        <taxon>Lactobacillus</taxon>
    </lineage>
</organism>
<evidence type="ECO:0000313" key="2">
    <source>
        <dbReference type="EMBL" id="GBG04763.1"/>
    </source>
</evidence>
<name>A0A2Z6TA72_9LACO</name>